<dbReference type="InterPro" id="IPR036179">
    <property type="entry name" value="Ig-like_dom_sf"/>
</dbReference>
<dbReference type="RefSeq" id="XP_008470248.1">
    <property type="nucleotide sequence ID" value="XM_008472026.3"/>
</dbReference>
<dbReference type="InterPro" id="IPR013106">
    <property type="entry name" value="Ig_V-set"/>
</dbReference>
<dbReference type="AlphaFoldDB" id="A0A1S3CY61"/>
<organism evidence="3 4">
    <name type="scientific">Diaphorina citri</name>
    <name type="common">Asian citrus psyllid</name>
    <dbReference type="NCBI Taxonomy" id="121845"/>
    <lineage>
        <taxon>Eukaryota</taxon>
        <taxon>Metazoa</taxon>
        <taxon>Ecdysozoa</taxon>
        <taxon>Arthropoda</taxon>
        <taxon>Hexapoda</taxon>
        <taxon>Insecta</taxon>
        <taxon>Pterygota</taxon>
        <taxon>Neoptera</taxon>
        <taxon>Paraneoptera</taxon>
        <taxon>Hemiptera</taxon>
        <taxon>Sternorrhyncha</taxon>
        <taxon>Psylloidea</taxon>
        <taxon>Psyllidae</taxon>
        <taxon>Diaphorininae</taxon>
        <taxon>Diaphorina</taxon>
    </lineage>
</organism>
<dbReference type="PaxDb" id="121845-A0A1S3CY61"/>
<evidence type="ECO:0000313" key="4">
    <source>
        <dbReference type="RefSeq" id="XP_008470248.1"/>
    </source>
</evidence>
<dbReference type="Gene3D" id="2.60.40.10">
    <property type="entry name" value="Immunoglobulins"/>
    <property type="match status" value="1"/>
</dbReference>
<dbReference type="InterPro" id="IPR007110">
    <property type="entry name" value="Ig-like_dom"/>
</dbReference>
<reference evidence="4" key="1">
    <citation type="submission" date="2025-08" db="UniProtKB">
        <authorList>
            <consortium name="RefSeq"/>
        </authorList>
    </citation>
    <scope>IDENTIFICATION</scope>
</reference>
<dbReference type="SMART" id="SM00409">
    <property type="entry name" value="IG"/>
    <property type="match status" value="1"/>
</dbReference>
<keyword evidence="3" id="KW-1185">Reference proteome</keyword>
<dbReference type="InterPro" id="IPR013783">
    <property type="entry name" value="Ig-like_fold"/>
</dbReference>
<accession>A0A1S3CY61</accession>
<dbReference type="InterPro" id="IPR003599">
    <property type="entry name" value="Ig_sub"/>
</dbReference>
<dbReference type="Pfam" id="PF07686">
    <property type="entry name" value="V-set"/>
    <property type="match status" value="1"/>
</dbReference>
<protein>
    <submittedName>
        <fullName evidence="4">Lachesin-like</fullName>
    </submittedName>
</protein>
<dbReference type="GeneID" id="103507544"/>
<evidence type="ECO:0000259" key="2">
    <source>
        <dbReference type="PROSITE" id="PS50835"/>
    </source>
</evidence>
<dbReference type="Proteomes" id="UP000079169">
    <property type="component" value="Unplaced"/>
</dbReference>
<dbReference type="PROSITE" id="PS50835">
    <property type="entry name" value="IG_LIKE"/>
    <property type="match status" value="1"/>
</dbReference>
<name>A0A1S3CY61_DIACI</name>
<dbReference type="STRING" id="121845.A0A1S3CY61"/>
<evidence type="ECO:0000256" key="1">
    <source>
        <dbReference type="SAM" id="SignalP"/>
    </source>
</evidence>
<keyword evidence="1" id="KW-0732">Signal</keyword>
<evidence type="ECO:0000313" key="3">
    <source>
        <dbReference type="Proteomes" id="UP000079169"/>
    </source>
</evidence>
<dbReference type="SUPFAM" id="SSF48726">
    <property type="entry name" value="Immunoglobulin"/>
    <property type="match status" value="1"/>
</dbReference>
<gene>
    <name evidence="4" type="primary">LOC103507544</name>
</gene>
<sequence length="147" mass="15929">MPSKLLSLTLYSLAALTLVNLVHAADPSITFISPDQVKNIGDTAELVCIVKDAQYIVEWGKGDKPGNISERIAVESQIASADKAKRFKVTVKDTTVGESPVSTYTLQIKDVRACDAGVYECQILFLENLTTKQTRLTVQGAPPSDKC</sequence>
<feature type="signal peptide" evidence="1">
    <location>
        <begin position="1"/>
        <end position="24"/>
    </location>
</feature>
<feature type="chain" id="PRO_5010237252" evidence="1">
    <location>
        <begin position="25"/>
        <end position="147"/>
    </location>
</feature>
<dbReference type="KEGG" id="dci:103507544"/>
<proteinExistence type="predicted"/>
<feature type="domain" description="Ig-like" evidence="2">
    <location>
        <begin position="27"/>
        <end position="137"/>
    </location>
</feature>